<evidence type="ECO:0000313" key="2">
    <source>
        <dbReference type="EMBL" id="AEE49075.1"/>
    </source>
</evidence>
<dbReference type="KEGG" id="hhy:Halhy_1178"/>
<dbReference type="EMBL" id="CP002691">
    <property type="protein sequence ID" value="AEE49075.1"/>
    <property type="molecule type" value="Genomic_DNA"/>
</dbReference>
<name>F4KSW8_HALH1</name>
<protein>
    <submittedName>
        <fullName evidence="2">Uncharacterized protein</fullName>
    </submittedName>
</protein>
<proteinExistence type="predicted"/>
<dbReference type="HOGENOM" id="CLU_873655_0_0_10"/>
<keyword evidence="3" id="KW-1185">Reference proteome</keyword>
<reference key="2">
    <citation type="submission" date="2011-04" db="EMBL/GenBank/DDBJ databases">
        <title>Complete sequence of chromosome of Haliscomenobacter hydrossis DSM 1100.</title>
        <authorList>
            <consortium name="US DOE Joint Genome Institute (JGI-PGF)"/>
            <person name="Lucas S."/>
            <person name="Han J."/>
            <person name="Lapidus A."/>
            <person name="Bruce D."/>
            <person name="Goodwin L."/>
            <person name="Pitluck S."/>
            <person name="Peters L."/>
            <person name="Kyrpides N."/>
            <person name="Mavromatis K."/>
            <person name="Ivanova N."/>
            <person name="Ovchinnikova G."/>
            <person name="Pagani I."/>
            <person name="Daligault H."/>
            <person name="Detter J.C."/>
            <person name="Han C."/>
            <person name="Land M."/>
            <person name="Hauser L."/>
            <person name="Markowitz V."/>
            <person name="Cheng J.-F."/>
            <person name="Hugenholtz P."/>
            <person name="Woyke T."/>
            <person name="Wu D."/>
            <person name="Verbarg S."/>
            <person name="Frueling A."/>
            <person name="Brambilla E."/>
            <person name="Klenk H.-P."/>
            <person name="Eisen J.A."/>
        </authorList>
    </citation>
    <scope>NUCLEOTIDE SEQUENCE</scope>
    <source>
        <strain>DSM 1100</strain>
    </source>
</reference>
<dbReference type="Proteomes" id="UP000008461">
    <property type="component" value="Chromosome"/>
</dbReference>
<feature type="signal peptide" evidence="1">
    <location>
        <begin position="1"/>
        <end position="20"/>
    </location>
</feature>
<dbReference type="AlphaFoldDB" id="F4KSW8"/>
<keyword evidence="1" id="KW-0732">Signal</keyword>
<sequence length="318" mass="37916">MKCKKYILLMGLLLTLVNMGLSSSFGHPPLSAAYQESDFVMMAKSKSTGLELDFEYIHFFKGRAKVRKSLRYAEFDISRLYIGSFMQDSTYLLFVKGEELYMAAKISEKPNLPLWDALFKELTLFLEMKPSPSQFNFYTNWLGKYLHEQEVQKVVLWELYYKSTYTWLCHDPLHPKWYDHWDCVIPPILNRQDQYYVLDIIQKRGRIGFEQYIFNHHFDSIAPQDLQKYFYSTFLVFYQQNLKDNDGSGFSKKWSNWGGFLGLFRRKTSNPELLQLMEVYFNTPESVHHQKNYLEDENNILFQITRYIQQNKPMFSTS</sequence>
<reference evidence="2 3" key="1">
    <citation type="journal article" date="2011" name="Stand. Genomic Sci.">
        <title>Complete genome sequence of Haliscomenobacter hydrossis type strain (O).</title>
        <authorList>
            <consortium name="US DOE Joint Genome Institute (JGI-PGF)"/>
            <person name="Daligault H."/>
            <person name="Lapidus A."/>
            <person name="Zeytun A."/>
            <person name="Nolan M."/>
            <person name="Lucas S."/>
            <person name="Del Rio T.G."/>
            <person name="Tice H."/>
            <person name="Cheng J.F."/>
            <person name="Tapia R."/>
            <person name="Han C."/>
            <person name="Goodwin L."/>
            <person name="Pitluck S."/>
            <person name="Liolios K."/>
            <person name="Pagani I."/>
            <person name="Ivanova N."/>
            <person name="Huntemann M."/>
            <person name="Mavromatis K."/>
            <person name="Mikhailova N."/>
            <person name="Pati A."/>
            <person name="Chen A."/>
            <person name="Palaniappan K."/>
            <person name="Land M."/>
            <person name="Hauser L."/>
            <person name="Brambilla E.M."/>
            <person name="Rohde M."/>
            <person name="Verbarg S."/>
            <person name="Goker M."/>
            <person name="Bristow J."/>
            <person name="Eisen J.A."/>
            <person name="Markowitz V."/>
            <person name="Hugenholtz P."/>
            <person name="Kyrpides N.C."/>
            <person name="Klenk H.P."/>
            <person name="Woyke T."/>
        </authorList>
    </citation>
    <scope>NUCLEOTIDE SEQUENCE [LARGE SCALE GENOMIC DNA]</scope>
    <source>
        <strain evidence="3">ATCC 27775 / DSM 1100 / LMG 10767 / O</strain>
    </source>
</reference>
<evidence type="ECO:0000313" key="3">
    <source>
        <dbReference type="Proteomes" id="UP000008461"/>
    </source>
</evidence>
<accession>F4KSW8</accession>
<gene>
    <name evidence="2" type="ordered locus">Halhy_1178</name>
</gene>
<feature type="chain" id="PRO_5003312048" evidence="1">
    <location>
        <begin position="21"/>
        <end position="318"/>
    </location>
</feature>
<evidence type="ECO:0000256" key="1">
    <source>
        <dbReference type="SAM" id="SignalP"/>
    </source>
</evidence>
<organism evidence="2 3">
    <name type="scientific">Haliscomenobacter hydrossis (strain ATCC 27775 / DSM 1100 / LMG 10767 / O)</name>
    <dbReference type="NCBI Taxonomy" id="760192"/>
    <lineage>
        <taxon>Bacteria</taxon>
        <taxon>Pseudomonadati</taxon>
        <taxon>Bacteroidota</taxon>
        <taxon>Saprospiria</taxon>
        <taxon>Saprospirales</taxon>
        <taxon>Haliscomenobacteraceae</taxon>
        <taxon>Haliscomenobacter</taxon>
    </lineage>
</organism>